<dbReference type="PRINTS" id="PR00121">
    <property type="entry name" value="NAKATPASE"/>
</dbReference>
<dbReference type="Gene3D" id="3.40.1110.10">
    <property type="entry name" value="Calcium-transporting ATPase, cytoplasmic domain N"/>
    <property type="match status" value="1"/>
</dbReference>
<keyword evidence="15 20" id="KW-0406">Ion transport</keyword>
<dbReference type="FunFam" id="3.40.50.1000:FF:000004">
    <property type="entry name" value="Sodium/potassium-transporting ATPase subunit alpha"/>
    <property type="match status" value="1"/>
</dbReference>
<evidence type="ECO:0000256" key="15">
    <source>
        <dbReference type="ARBA" id="ARBA00023065"/>
    </source>
</evidence>
<evidence type="ECO:0000256" key="11">
    <source>
        <dbReference type="ARBA" id="ARBA00022958"/>
    </source>
</evidence>
<dbReference type="SUPFAM" id="SSF56784">
    <property type="entry name" value="HAD-like"/>
    <property type="match status" value="1"/>
</dbReference>
<dbReference type="InterPro" id="IPR044492">
    <property type="entry name" value="P_typ_ATPase_HD_dom"/>
</dbReference>
<dbReference type="GO" id="GO:0046872">
    <property type="term" value="F:metal ion binding"/>
    <property type="evidence" value="ECO:0007669"/>
    <property type="project" value="UniProtKB-KW"/>
</dbReference>
<feature type="domain" description="Cation-transporting P-type ATPase N-terminal" evidence="22">
    <location>
        <begin position="25"/>
        <end position="99"/>
    </location>
</feature>
<reference evidence="23 24" key="1">
    <citation type="submission" date="2015-12" db="EMBL/GenBank/DDBJ databases">
        <title>The genome of Folsomia candida.</title>
        <authorList>
            <person name="Faddeeva A."/>
            <person name="Derks M.F."/>
            <person name="Anvar Y."/>
            <person name="Smit S."/>
            <person name="Van Straalen N."/>
            <person name="Roelofs D."/>
        </authorList>
    </citation>
    <scope>NUCLEOTIDE SEQUENCE [LARGE SCALE GENOMIC DNA]</scope>
    <source>
        <strain evidence="23 24">VU population</strain>
        <tissue evidence="23">Whole body</tissue>
    </source>
</reference>
<keyword evidence="24" id="KW-1185">Reference proteome</keyword>
<feature type="compositionally biased region" description="Polar residues" evidence="21">
    <location>
        <begin position="199"/>
        <end position="209"/>
    </location>
</feature>
<evidence type="ECO:0000256" key="20">
    <source>
        <dbReference type="RuleBase" id="RU362084"/>
    </source>
</evidence>
<keyword evidence="7" id="KW-0740">Sodium/potassium transport</keyword>
<name>A0A226D5W9_FOLCA</name>
<feature type="transmembrane region" description="Helical" evidence="20">
    <location>
        <begin position="895"/>
        <end position="913"/>
    </location>
</feature>
<dbReference type="SMART" id="SM00831">
    <property type="entry name" value="Cation_ATPase_N"/>
    <property type="match status" value="1"/>
</dbReference>
<dbReference type="InterPro" id="IPR023298">
    <property type="entry name" value="ATPase_P-typ_TM_dom_sf"/>
</dbReference>
<evidence type="ECO:0000256" key="8">
    <source>
        <dbReference type="ARBA" id="ARBA00022692"/>
    </source>
</evidence>
<comment type="caution">
    <text evidence="23">The sequence shown here is derived from an EMBL/GenBank/DDBJ whole genome shotgun (WGS) entry which is preliminary data.</text>
</comment>
<evidence type="ECO:0000256" key="9">
    <source>
        <dbReference type="ARBA" id="ARBA00022741"/>
    </source>
</evidence>
<evidence type="ECO:0000256" key="16">
    <source>
        <dbReference type="ARBA" id="ARBA00023136"/>
    </source>
</evidence>
<evidence type="ECO:0000256" key="21">
    <source>
        <dbReference type="SAM" id="MobiDB-lite"/>
    </source>
</evidence>
<dbReference type="Gene3D" id="3.40.50.1000">
    <property type="entry name" value="HAD superfamily/HAD-like"/>
    <property type="match status" value="1"/>
</dbReference>
<dbReference type="FunFam" id="1.20.1110.10:FF:000095">
    <property type="entry name" value="Sodium/potassium-transporting ATPase subunit alpha-1"/>
    <property type="match status" value="1"/>
</dbReference>
<comment type="function">
    <text evidence="18">This is the catalytic component of the active enzyme, which catalyzes the hydrolysis of ATP coupled with the exchange of sodium and potassium ions across the plasma membrane. This action creates the electrochemical gradient of sodium and potassium ions, providing the energy for active transport of various nutrients.</text>
</comment>
<evidence type="ECO:0000256" key="12">
    <source>
        <dbReference type="ARBA" id="ARBA00022967"/>
    </source>
</evidence>
<keyword evidence="8 20" id="KW-0812">Transmembrane</keyword>
<dbReference type="InterPro" id="IPR018303">
    <property type="entry name" value="ATPase_P-typ_P_site"/>
</dbReference>
<organism evidence="23 24">
    <name type="scientific">Folsomia candida</name>
    <name type="common">Springtail</name>
    <dbReference type="NCBI Taxonomy" id="158441"/>
    <lineage>
        <taxon>Eukaryota</taxon>
        <taxon>Metazoa</taxon>
        <taxon>Ecdysozoa</taxon>
        <taxon>Arthropoda</taxon>
        <taxon>Hexapoda</taxon>
        <taxon>Collembola</taxon>
        <taxon>Entomobryomorpha</taxon>
        <taxon>Isotomoidea</taxon>
        <taxon>Isotomidae</taxon>
        <taxon>Proisotominae</taxon>
        <taxon>Folsomia</taxon>
    </lineage>
</organism>
<dbReference type="InterPro" id="IPR050510">
    <property type="entry name" value="Cation_transp_ATPase_P-type"/>
</dbReference>
<comment type="similarity">
    <text evidence="2 20">Belongs to the cation transport ATPase (P-type) (TC 3.A.3) family. Type IIC subfamily.</text>
</comment>
<evidence type="ECO:0000313" key="23">
    <source>
        <dbReference type="EMBL" id="OXA40609.1"/>
    </source>
</evidence>
<dbReference type="GO" id="GO:1990573">
    <property type="term" value="P:potassium ion import across plasma membrane"/>
    <property type="evidence" value="ECO:0007669"/>
    <property type="project" value="TreeGrafter"/>
</dbReference>
<dbReference type="Gene3D" id="2.70.150.10">
    <property type="entry name" value="Calcium-transporting ATPase, cytoplasmic transduction domain A"/>
    <property type="match status" value="1"/>
</dbReference>
<keyword evidence="20" id="KW-0479">Metal-binding</keyword>
<dbReference type="GO" id="GO:0005524">
    <property type="term" value="F:ATP binding"/>
    <property type="evidence" value="ECO:0007669"/>
    <property type="project" value="UniProtKB-KW"/>
</dbReference>
<dbReference type="InterPro" id="IPR006068">
    <property type="entry name" value="ATPase_P-typ_cation-transptr_C"/>
</dbReference>
<keyword evidence="17" id="KW-0739">Sodium transport</keyword>
<feature type="transmembrane region" description="Helical" evidence="20">
    <location>
        <begin position="758"/>
        <end position="778"/>
    </location>
</feature>
<keyword evidence="10 20" id="KW-0067">ATP-binding</keyword>
<dbReference type="InterPro" id="IPR005775">
    <property type="entry name" value="P-type_ATPase_IIC"/>
</dbReference>
<evidence type="ECO:0000256" key="5">
    <source>
        <dbReference type="ARBA" id="ARBA00022538"/>
    </source>
</evidence>
<gene>
    <name evidence="23" type="ORF">Fcan01_24744</name>
</gene>
<dbReference type="SUPFAM" id="SSF81653">
    <property type="entry name" value="Calcium ATPase, transduction domain A"/>
    <property type="match status" value="1"/>
</dbReference>
<keyword evidence="11 20" id="KW-0630">Potassium</keyword>
<dbReference type="InterPro" id="IPR023214">
    <property type="entry name" value="HAD_sf"/>
</dbReference>
<keyword evidence="4" id="KW-1003">Cell membrane</keyword>
<dbReference type="SFLD" id="SFLDS00003">
    <property type="entry name" value="Haloacid_Dehalogenase"/>
    <property type="match status" value="1"/>
</dbReference>
<protein>
    <recommendedName>
        <fullName evidence="20">Sodium/potassium-transporting ATPase subunit alpha</fullName>
    </recommendedName>
</protein>
<dbReference type="SFLD" id="SFLDF00027">
    <property type="entry name" value="p-type_atpase"/>
    <property type="match status" value="1"/>
</dbReference>
<evidence type="ECO:0000313" key="24">
    <source>
        <dbReference type="Proteomes" id="UP000198287"/>
    </source>
</evidence>
<dbReference type="GO" id="GO:0006883">
    <property type="term" value="P:intracellular sodium ion homeostasis"/>
    <property type="evidence" value="ECO:0007669"/>
    <property type="project" value="TreeGrafter"/>
</dbReference>
<evidence type="ECO:0000256" key="10">
    <source>
        <dbReference type="ARBA" id="ARBA00022840"/>
    </source>
</evidence>
<sequence>MGCIVQKCQKPQRDLNELKGELELDDHKISLEELCQRYDTDLENGLKADAVATNRAKYGPNALTPPPRTPEWVKLLLNLFGGFAGLLWVGGILCFIAYGVEIASKGNQAENDNLWLGIVLVVVVCLSGIFSYFQEAKSNSIMESFKNLVPQFATAIRDGETVTVHAEELTLGDVVLVKFGDRVPADIRVLEASQFKVDNSSLTGESEPQSRGPEMTHENPLETKNLAFFSTNAVEGTCKGVVVRIGDNTVMGRIAGLASGLTTGQTPIGAEIERFIHIITGVAVFLGVTFGILALALGYVWIDAVVFVIGIIVANVPEGLLATVTVALSLTAKRMAQKNCLVKNLEAVETLGSTSTICSDKTGTLTQNRMTVAHMWYNLKVVEADTTENQSGAAYDVTNEGFKALCRCATLCSRAEFKGGQESIPILQREVNGDASEAALLKCMEIVTHDIKGIRANNKKVCEVPFNSTNKYQVSIHELENDNRNLLVMKGAAERILDRCSTIFVDGSEKNMDAAMKSAFEKAYMDLGGLGERVLGFCDMVLPADKYPKGYKFNNEDVNFPITGLRFVGLMSMIDPPRAAVPDAVSKCRSAGIKVIMVTGDHPITAKAIARNVGIISPENSTVEEIAERTGLPVEQVDPAEAKAAVIHGGQLKDMSPDDIDIILNTHSEIVFARTSPQQKLIIVEGCQRNGAIVAVTGDGVNDSPALKKADIGVAMGIAGSDVSKQAADMILLDDNFASIVVGVEEGRLIFDNLKKSIAYTLTSNIPEISPFLMFIVASIPLPLGTITILCIDLGTDMIPAISLAYERPESDIMKRKPRNSKRDKLVNERLISMAYGQIGMMQAVAGFFSYFVIMAENGFLPKNLFGIREDWDNKVKSVQDHWGQEWTFKQRKHLEYACQTAFFVAIVVVQWADLIISKTRKNSIFQQGMTNWTLNFGLVFETCLAAFLCYTPYINAGLKMIPLMSQWWFLAIPFSLFIWVYDETRRLLLRSYPPGGWVEQETYY</sequence>
<dbReference type="STRING" id="158441.A0A226D5W9"/>
<feature type="transmembrane region" description="Helical" evidence="20">
    <location>
        <begin position="966"/>
        <end position="982"/>
    </location>
</feature>
<keyword evidence="5 20" id="KW-0633">Potassium transport</keyword>
<keyword evidence="16 20" id="KW-0472">Membrane</keyword>
<dbReference type="GO" id="GO:0036376">
    <property type="term" value="P:sodium ion export across plasma membrane"/>
    <property type="evidence" value="ECO:0007669"/>
    <property type="project" value="TreeGrafter"/>
</dbReference>
<keyword evidence="6" id="KW-0597">Phosphoprotein</keyword>
<keyword evidence="14" id="KW-0915">Sodium</keyword>
<feature type="transmembrane region" description="Helical" evidence="20">
    <location>
        <begin position="114"/>
        <end position="133"/>
    </location>
</feature>
<dbReference type="OMA" id="CMEIVTH"/>
<dbReference type="GO" id="GO:1902600">
    <property type="term" value="P:proton transmembrane transport"/>
    <property type="evidence" value="ECO:0007669"/>
    <property type="project" value="TreeGrafter"/>
</dbReference>
<feature type="transmembrane region" description="Helical" evidence="20">
    <location>
        <begin position="784"/>
        <end position="806"/>
    </location>
</feature>
<evidence type="ECO:0000259" key="22">
    <source>
        <dbReference type="SMART" id="SM00831"/>
    </source>
</evidence>
<feature type="transmembrane region" description="Helical" evidence="20">
    <location>
        <begin position="75"/>
        <end position="98"/>
    </location>
</feature>
<keyword evidence="9 20" id="KW-0547">Nucleotide-binding</keyword>
<dbReference type="InterPro" id="IPR008250">
    <property type="entry name" value="ATPase_P-typ_transduc_dom_A_sf"/>
</dbReference>
<dbReference type="GO" id="GO:0005391">
    <property type="term" value="F:P-type sodium:potassium-exchanging transporter activity"/>
    <property type="evidence" value="ECO:0007669"/>
    <property type="project" value="TreeGrafter"/>
</dbReference>
<dbReference type="GO" id="GO:0030007">
    <property type="term" value="P:intracellular potassium ion homeostasis"/>
    <property type="evidence" value="ECO:0007669"/>
    <property type="project" value="TreeGrafter"/>
</dbReference>
<dbReference type="Pfam" id="PF00122">
    <property type="entry name" value="E1-E2_ATPase"/>
    <property type="match status" value="1"/>
</dbReference>
<dbReference type="InterPro" id="IPR004014">
    <property type="entry name" value="ATPase_P-typ_cation-transptr_N"/>
</dbReference>
<dbReference type="Pfam" id="PF00689">
    <property type="entry name" value="Cation_ATPase_C"/>
    <property type="match status" value="1"/>
</dbReference>
<dbReference type="CDD" id="cd02608">
    <property type="entry name" value="P-type_ATPase_Na-K_like"/>
    <property type="match status" value="1"/>
</dbReference>
<dbReference type="PROSITE" id="PS00154">
    <property type="entry name" value="ATPASE_E1_E2"/>
    <property type="match status" value="1"/>
</dbReference>
<dbReference type="Pfam" id="PF13246">
    <property type="entry name" value="Cation_ATPase"/>
    <property type="match status" value="1"/>
</dbReference>
<accession>A0A226D5W9</accession>
<dbReference type="InterPro" id="IPR001757">
    <property type="entry name" value="P_typ_ATPase"/>
</dbReference>
<keyword evidence="12" id="KW-1278">Translocase</keyword>
<comment type="subcellular location">
    <subcellularLocation>
        <location evidence="1 20">Cell membrane</location>
        <topology evidence="1 20">Multi-pass membrane protein</topology>
    </subcellularLocation>
</comment>
<dbReference type="FunFam" id="2.70.150.10:FF:000003">
    <property type="entry name" value="Sodium/potassium-transporting ATPase subunit alpha"/>
    <property type="match status" value="1"/>
</dbReference>
<dbReference type="OrthoDB" id="158672at2759"/>
<evidence type="ECO:0000256" key="18">
    <source>
        <dbReference type="ARBA" id="ARBA00037422"/>
    </source>
</evidence>
<keyword evidence="3 20" id="KW-0813">Transport</keyword>
<dbReference type="InterPro" id="IPR059000">
    <property type="entry name" value="ATPase_P-type_domA"/>
</dbReference>
<dbReference type="PRINTS" id="PR00119">
    <property type="entry name" value="CATATPASE"/>
</dbReference>
<dbReference type="FunFam" id="1.20.1110.10:FF:000038">
    <property type="entry name" value="Sodium/potassium-transporting ATPase subunit alpha"/>
    <property type="match status" value="1"/>
</dbReference>
<keyword evidence="13 20" id="KW-1133">Transmembrane helix</keyword>
<proteinExistence type="inferred from homology"/>
<dbReference type="NCBIfam" id="TIGR01106">
    <property type="entry name" value="ATPase-IIC_X-K"/>
    <property type="match status" value="1"/>
</dbReference>
<evidence type="ECO:0000256" key="3">
    <source>
        <dbReference type="ARBA" id="ARBA00022448"/>
    </source>
</evidence>
<evidence type="ECO:0000256" key="13">
    <source>
        <dbReference type="ARBA" id="ARBA00022989"/>
    </source>
</evidence>
<dbReference type="InterPro" id="IPR036412">
    <property type="entry name" value="HAD-like_sf"/>
</dbReference>
<dbReference type="GO" id="GO:0098797">
    <property type="term" value="C:plasma membrane protein complex"/>
    <property type="evidence" value="ECO:0007669"/>
    <property type="project" value="UniProtKB-ARBA"/>
</dbReference>
<dbReference type="SFLD" id="SFLDG00002">
    <property type="entry name" value="C1.7:_P-type_atpase_like"/>
    <property type="match status" value="1"/>
</dbReference>
<evidence type="ECO:0000256" key="4">
    <source>
        <dbReference type="ARBA" id="ARBA00022475"/>
    </source>
</evidence>
<evidence type="ECO:0000256" key="14">
    <source>
        <dbReference type="ARBA" id="ARBA00023053"/>
    </source>
</evidence>
<dbReference type="SUPFAM" id="SSF81665">
    <property type="entry name" value="Calcium ATPase, transmembrane domain M"/>
    <property type="match status" value="1"/>
</dbReference>
<feature type="transmembrane region" description="Helical" evidence="20">
    <location>
        <begin position="827"/>
        <end position="854"/>
    </location>
</feature>
<dbReference type="EMBL" id="LNIX01000033">
    <property type="protein sequence ID" value="OXA40609.1"/>
    <property type="molecule type" value="Genomic_DNA"/>
</dbReference>
<evidence type="ECO:0000256" key="17">
    <source>
        <dbReference type="ARBA" id="ARBA00023201"/>
    </source>
</evidence>
<evidence type="ECO:0000256" key="19">
    <source>
        <dbReference type="ARBA" id="ARBA00038795"/>
    </source>
</evidence>
<dbReference type="Proteomes" id="UP000198287">
    <property type="component" value="Unassembled WGS sequence"/>
</dbReference>
<dbReference type="AlphaFoldDB" id="A0A226D5W9"/>
<dbReference type="PANTHER" id="PTHR43294">
    <property type="entry name" value="SODIUM/POTASSIUM-TRANSPORTING ATPASE SUBUNIT ALPHA"/>
    <property type="match status" value="1"/>
</dbReference>
<dbReference type="FunFam" id="3.40.1110.10:FF:000001">
    <property type="entry name" value="Sodium/potassium-transporting ATPase subunit alpha"/>
    <property type="match status" value="1"/>
</dbReference>
<feature type="transmembrane region" description="Helical" evidence="20">
    <location>
        <begin position="933"/>
        <end position="954"/>
    </location>
</feature>
<evidence type="ECO:0000256" key="7">
    <source>
        <dbReference type="ARBA" id="ARBA00022607"/>
    </source>
</evidence>
<feature type="region of interest" description="Disordered" evidence="21">
    <location>
        <begin position="199"/>
        <end position="218"/>
    </location>
</feature>
<evidence type="ECO:0000256" key="2">
    <source>
        <dbReference type="ARBA" id="ARBA00006934"/>
    </source>
</evidence>
<dbReference type="SUPFAM" id="SSF81660">
    <property type="entry name" value="Metal cation-transporting ATPase, ATP-binding domain N"/>
    <property type="match status" value="1"/>
</dbReference>
<comment type="subunit">
    <text evidence="19">The sodium/potassium-transporting ATPase is composed of a catalytic alpha subunit, an auxiliary non-catalytic beta subunit and an additional regulatory subunit.</text>
</comment>
<evidence type="ECO:0000256" key="1">
    <source>
        <dbReference type="ARBA" id="ARBA00004651"/>
    </source>
</evidence>
<evidence type="ECO:0000256" key="6">
    <source>
        <dbReference type="ARBA" id="ARBA00022553"/>
    </source>
</evidence>
<dbReference type="GO" id="GO:0090533">
    <property type="term" value="C:cation-transporting ATPase complex"/>
    <property type="evidence" value="ECO:0007669"/>
    <property type="project" value="UniProtKB-ARBA"/>
</dbReference>
<dbReference type="GO" id="GO:0016887">
    <property type="term" value="F:ATP hydrolysis activity"/>
    <property type="evidence" value="ECO:0007669"/>
    <property type="project" value="InterPro"/>
</dbReference>
<feature type="transmembrane region" description="Helical" evidence="20">
    <location>
        <begin position="275"/>
        <end position="299"/>
    </location>
</feature>
<dbReference type="PANTHER" id="PTHR43294:SF13">
    <property type="entry name" value="SODIUM_POTASSIUM-TRANSPORTING ATPASE SUBUNIT ALPHA"/>
    <property type="match status" value="1"/>
</dbReference>
<feature type="transmembrane region" description="Helical" evidence="20">
    <location>
        <begin position="305"/>
        <end position="328"/>
    </location>
</feature>
<dbReference type="Pfam" id="PF00690">
    <property type="entry name" value="Cation_ATPase_N"/>
    <property type="match status" value="1"/>
</dbReference>
<dbReference type="NCBIfam" id="TIGR01494">
    <property type="entry name" value="ATPase_P-type"/>
    <property type="match status" value="2"/>
</dbReference>
<dbReference type="Gene3D" id="1.20.1110.10">
    <property type="entry name" value="Calcium-transporting ATPase, transmembrane domain"/>
    <property type="match status" value="1"/>
</dbReference>
<dbReference type="InterPro" id="IPR023299">
    <property type="entry name" value="ATPase_P-typ_cyto_dom_N"/>
</dbReference>